<accession>A0A6S6WME9</accession>
<dbReference type="SUPFAM" id="SSF53756">
    <property type="entry name" value="UDP-Glycosyltransferase/glycogen phosphorylase"/>
    <property type="match status" value="1"/>
</dbReference>
<evidence type="ECO:0008006" key="3">
    <source>
        <dbReference type="Google" id="ProtNLM"/>
    </source>
</evidence>
<dbReference type="Proteomes" id="UP000481517">
    <property type="component" value="Unassembled WGS sequence"/>
</dbReference>
<dbReference type="AlphaFoldDB" id="A0A6S6WME9"/>
<dbReference type="EMBL" id="CADCXY010000003">
    <property type="protein sequence ID" value="CAB0151216.1"/>
    <property type="molecule type" value="Genomic_DNA"/>
</dbReference>
<proteinExistence type="predicted"/>
<dbReference type="RefSeq" id="WP_173920600.1">
    <property type="nucleotide sequence ID" value="NZ_CADCXY010000003.1"/>
</dbReference>
<gene>
    <name evidence="1" type="ORF">PSI9734_01629</name>
</gene>
<reference evidence="1 2" key="1">
    <citation type="submission" date="2020-02" db="EMBL/GenBank/DDBJ databases">
        <authorList>
            <person name="Rodrigo-Torres L."/>
            <person name="Arahal R. D."/>
            <person name="Lucena T."/>
        </authorList>
    </citation>
    <scope>NUCLEOTIDE SEQUENCE [LARGE SCALE GENOMIC DNA]</scope>
    <source>
        <strain evidence="1 2">CECT 9734</strain>
    </source>
</reference>
<protein>
    <recommendedName>
        <fullName evidence="3">Glycosyltransferase subfamily 4-like N-terminal domain-containing protein</fullName>
    </recommendedName>
</protein>
<name>A0A6S6WME9_9GAMM</name>
<evidence type="ECO:0000313" key="1">
    <source>
        <dbReference type="EMBL" id="CAB0151216.1"/>
    </source>
</evidence>
<organism evidence="1 2">
    <name type="scientific">Pseudidiomarina piscicola</name>
    <dbReference type="NCBI Taxonomy" id="2614830"/>
    <lineage>
        <taxon>Bacteria</taxon>
        <taxon>Pseudomonadati</taxon>
        <taxon>Pseudomonadota</taxon>
        <taxon>Gammaproteobacteria</taxon>
        <taxon>Alteromonadales</taxon>
        <taxon>Idiomarinaceae</taxon>
        <taxon>Pseudidiomarina</taxon>
    </lineage>
</organism>
<sequence length="371" mass="42317">MKSSIVFVLPTVGQPRFSKRIETVSTALHLKGVFAFQRDYHKGSNVGHKVELLGELRKGRYIARLNAYLKALLVVRKSVKDTDIIYLFGSDLVFLGVIACIFTKCQVVVEVGDIRPIQTSKGVLSRIYRCIERLFLAKVGLLVVTSEKFKTEFFQACYRIENIVVVENKVQFSWYDKGYYTRLLKAEEESGRVKIGYFGLLRCAWSANCLYHLLSEYSNKFELVLAGFVFDGYTEFQKLISLDNVLYLGEYKNPEQVSCLYNEVDIVWGAYKPIESSDYNLKWARTNRFYEATVMGKPLILREGSQDGVFGKSLGNSVLLSDANYVTCAERIAAELPDKMTSLRTASDRVKALDYTTKEQDLTLIERLLEI</sequence>
<keyword evidence="2" id="KW-1185">Reference proteome</keyword>
<evidence type="ECO:0000313" key="2">
    <source>
        <dbReference type="Proteomes" id="UP000481517"/>
    </source>
</evidence>